<organism evidence="1 2">
    <name type="scientific">Vibrio atlanticus</name>
    <dbReference type="NCBI Taxonomy" id="693153"/>
    <lineage>
        <taxon>Bacteria</taxon>
        <taxon>Pseudomonadati</taxon>
        <taxon>Pseudomonadota</taxon>
        <taxon>Gammaproteobacteria</taxon>
        <taxon>Vibrionales</taxon>
        <taxon>Vibrionaceae</taxon>
        <taxon>Vibrio</taxon>
    </lineage>
</organism>
<comment type="caution">
    <text evidence="1">The sequence shown here is derived from an EMBL/GenBank/DDBJ whole genome shotgun (WGS) entry which is preliminary data.</text>
</comment>
<proteinExistence type="predicted"/>
<dbReference type="Proteomes" id="UP001569175">
    <property type="component" value="Unassembled WGS sequence"/>
</dbReference>
<sequence>MLSGAGAVLVSGHPELITASVSADGVQFGGIIGASTPIVFGLWETLRNEFK</sequence>
<gene>
    <name evidence="1" type="ORF">ACED57_15700</name>
</gene>
<evidence type="ECO:0000313" key="2">
    <source>
        <dbReference type="Proteomes" id="UP001569175"/>
    </source>
</evidence>
<dbReference type="RefSeq" id="WP_158008829.1">
    <property type="nucleotide sequence ID" value="NZ_JBGOOL010000045.1"/>
</dbReference>
<evidence type="ECO:0000313" key="1">
    <source>
        <dbReference type="EMBL" id="MEZ8054586.1"/>
    </source>
</evidence>
<accession>A0ABV4KQ78</accession>
<dbReference type="EMBL" id="JBGOOL010000045">
    <property type="protein sequence ID" value="MEZ8054586.1"/>
    <property type="molecule type" value="Genomic_DNA"/>
</dbReference>
<keyword evidence="2" id="KW-1185">Reference proteome</keyword>
<reference evidence="1 2" key="1">
    <citation type="submission" date="2024-06" db="EMBL/GenBank/DDBJ databases">
        <authorList>
            <person name="Steensen K."/>
            <person name="Seneca J."/>
            <person name="Bartlau N."/>
            <person name="Yu A.X."/>
            <person name="Polz M.F."/>
        </authorList>
    </citation>
    <scope>NUCLEOTIDE SEQUENCE [LARGE SCALE GENOMIC DNA]</scope>
    <source>
        <strain evidence="1 2">1F9</strain>
    </source>
</reference>
<name>A0ABV4KQ78_9VIBR</name>
<protein>
    <submittedName>
        <fullName evidence="1">Uncharacterized protein</fullName>
    </submittedName>
</protein>